<dbReference type="PANTHER" id="PTHR43000">
    <property type="entry name" value="DTDP-D-GLUCOSE 4,6-DEHYDRATASE-RELATED"/>
    <property type="match status" value="1"/>
</dbReference>
<evidence type="ECO:0000256" key="1">
    <source>
        <dbReference type="ARBA" id="ARBA00007637"/>
    </source>
</evidence>
<dbReference type="AlphaFoldDB" id="A0A223RTF6"/>
<dbReference type="InterPro" id="IPR020904">
    <property type="entry name" value="Sc_DH/Rdtase_CS"/>
</dbReference>
<evidence type="ECO:0000313" key="4">
    <source>
        <dbReference type="Proteomes" id="UP000215043"/>
    </source>
</evidence>
<protein>
    <recommendedName>
        <fullName evidence="2">NAD-dependent epimerase/dehydratase domain-containing protein</fullName>
    </recommendedName>
</protein>
<proteinExistence type="inferred from homology"/>
<dbReference type="InterPro" id="IPR036291">
    <property type="entry name" value="NAD(P)-bd_dom_sf"/>
</dbReference>
<reference evidence="3 4" key="1">
    <citation type="submission" date="2017-08" db="EMBL/GenBank/DDBJ databases">
        <title>The complete genome sequence of moderately halophilic actinomycete Actinopolyspora erythraea YIM 90600, the producer of novel erythromycin, novel actinopolysporins A-C and tubercidin.</title>
        <authorList>
            <person name="Yin M."/>
            <person name="Tang S."/>
        </authorList>
    </citation>
    <scope>NUCLEOTIDE SEQUENCE [LARGE SCALE GENOMIC DNA]</scope>
    <source>
        <strain evidence="3 4">YIM 90600</strain>
    </source>
</reference>
<dbReference type="OrthoDB" id="9801785at2"/>
<dbReference type="EMBL" id="CP022752">
    <property type="protein sequence ID" value="ASU79139.1"/>
    <property type="molecule type" value="Genomic_DNA"/>
</dbReference>
<name>A0A223RTF6_9ACTN</name>
<gene>
    <name evidence="3" type="ORF">CDG81_13530</name>
</gene>
<dbReference type="PRINTS" id="PR01713">
    <property type="entry name" value="NUCEPIMERASE"/>
</dbReference>
<comment type="similarity">
    <text evidence="1">Belongs to the NAD(P)-dependent epimerase/dehydratase family.</text>
</comment>
<dbReference type="Pfam" id="PF01370">
    <property type="entry name" value="Epimerase"/>
    <property type="match status" value="1"/>
</dbReference>
<evidence type="ECO:0000259" key="2">
    <source>
        <dbReference type="Pfam" id="PF01370"/>
    </source>
</evidence>
<dbReference type="Gene3D" id="3.40.50.720">
    <property type="entry name" value="NAD(P)-binding Rossmann-like Domain"/>
    <property type="match status" value="1"/>
</dbReference>
<evidence type="ECO:0000313" key="3">
    <source>
        <dbReference type="EMBL" id="ASU79139.1"/>
    </source>
</evidence>
<sequence length="340" mass="36078">MQDLAAEPDTVSAPSRQHIPSRVVVTGAAGFIGGHVARRLIAEGMEVCAVDRRDPEHDLVAGRNLSEVLGKPGFSFQCVDLADRGWESVLRGTDTVIHLAALPGVRPSWGARFDEYATCNVIATQRVMDASVTARIPRIIVASSSSVYGRTDGHPSPETTPTRPLSPYGATKLATEAIALAYAQRHDSVTSVAALRYFTVYGPRQRNDMLIGRALSAALGGAPLPLYGNGEQSRDFTYIDDVVEATLAATCSRVSGAVNVGAGTATSVREVLRVAEQLTGCRVPTKPMSAVDGDTPATLADSARAHGVLAWRPRVDLVTGMRRHLAWLQTQSVVPADATA</sequence>
<dbReference type="PROSITE" id="PS00061">
    <property type="entry name" value="ADH_SHORT"/>
    <property type="match status" value="1"/>
</dbReference>
<dbReference type="SUPFAM" id="SSF51735">
    <property type="entry name" value="NAD(P)-binding Rossmann-fold domains"/>
    <property type="match status" value="1"/>
</dbReference>
<feature type="domain" description="NAD-dependent epimerase/dehydratase" evidence="2">
    <location>
        <begin position="23"/>
        <end position="261"/>
    </location>
</feature>
<dbReference type="Proteomes" id="UP000215043">
    <property type="component" value="Chromosome"/>
</dbReference>
<accession>A0A223RTF6</accession>
<dbReference type="KEGG" id="aey:CDG81_13530"/>
<dbReference type="InterPro" id="IPR001509">
    <property type="entry name" value="Epimerase_deHydtase"/>
</dbReference>
<organism evidence="3 4">
    <name type="scientific">Actinopolyspora erythraea</name>
    <dbReference type="NCBI Taxonomy" id="414996"/>
    <lineage>
        <taxon>Bacteria</taxon>
        <taxon>Bacillati</taxon>
        <taxon>Actinomycetota</taxon>
        <taxon>Actinomycetes</taxon>
        <taxon>Actinopolysporales</taxon>
        <taxon>Actinopolysporaceae</taxon>
        <taxon>Actinopolyspora</taxon>
    </lineage>
</organism>
<dbReference type="RefSeq" id="WP_084134167.1">
    <property type="nucleotide sequence ID" value="NZ_CP022752.1"/>
</dbReference>